<keyword evidence="2" id="KW-1185">Reference proteome</keyword>
<dbReference type="SUPFAM" id="SSF46689">
    <property type="entry name" value="Homeodomain-like"/>
    <property type="match status" value="1"/>
</dbReference>
<dbReference type="InterPro" id="IPR009057">
    <property type="entry name" value="Homeodomain-like_sf"/>
</dbReference>
<reference evidence="1 2" key="1">
    <citation type="journal article" date="2019" name="Nat. Ecol. Evol.">
        <title>Megaphylogeny resolves global patterns of mushroom evolution.</title>
        <authorList>
            <person name="Varga T."/>
            <person name="Krizsan K."/>
            <person name="Foldi C."/>
            <person name="Dima B."/>
            <person name="Sanchez-Garcia M."/>
            <person name="Sanchez-Ramirez S."/>
            <person name="Szollosi G.J."/>
            <person name="Szarkandi J.G."/>
            <person name="Papp V."/>
            <person name="Albert L."/>
            <person name="Andreopoulos W."/>
            <person name="Angelini C."/>
            <person name="Antonin V."/>
            <person name="Barry K.W."/>
            <person name="Bougher N.L."/>
            <person name="Buchanan P."/>
            <person name="Buyck B."/>
            <person name="Bense V."/>
            <person name="Catcheside P."/>
            <person name="Chovatia M."/>
            <person name="Cooper J."/>
            <person name="Damon W."/>
            <person name="Desjardin D."/>
            <person name="Finy P."/>
            <person name="Geml J."/>
            <person name="Haridas S."/>
            <person name="Hughes K."/>
            <person name="Justo A."/>
            <person name="Karasinski D."/>
            <person name="Kautmanova I."/>
            <person name="Kiss B."/>
            <person name="Kocsube S."/>
            <person name="Kotiranta H."/>
            <person name="LaButti K.M."/>
            <person name="Lechner B.E."/>
            <person name="Liimatainen K."/>
            <person name="Lipzen A."/>
            <person name="Lukacs Z."/>
            <person name="Mihaltcheva S."/>
            <person name="Morgado L.N."/>
            <person name="Niskanen T."/>
            <person name="Noordeloos M.E."/>
            <person name="Ohm R.A."/>
            <person name="Ortiz-Santana B."/>
            <person name="Ovrebo C."/>
            <person name="Racz N."/>
            <person name="Riley R."/>
            <person name="Savchenko A."/>
            <person name="Shiryaev A."/>
            <person name="Soop K."/>
            <person name="Spirin V."/>
            <person name="Szebenyi C."/>
            <person name="Tomsovsky M."/>
            <person name="Tulloss R.E."/>
            <person name="Uehling J."/>
            <person name="Grigoriev I.V."/>
            <person name="Vagvolgyi C."/>
            <person name="Papp T."/>
            <person name="Martin F.M."/>
            <person name="Miettinen O."/>
            <person name="Hibbett D.S."/>
            <person name="Nagy L.G."/>
        </authorList>
    </citation>
    <scope>NUCLEOTIDE SEQUENCE [LARGE SCALE GENOMIC DNA]</scope>
    <source>
        <strain evidence="1 2">CBS 962.96</strain>
    </source>
</reference>
<dbReference type="Proteomes" id="UP000297245">
    <property type="component" value="Unassembled WGS sequence"/>
</dbReference>
<dbReference type="AlphaFoldDB" id="A0A4S8LIQ0"/>
<evidence type="ECO:0008006" key="3">
    <source>
        <dbReference type="Google" id="ProtNLM"/>
    </source>
</evidence>
<evidence type="ECO:0000313" key="1">
    <source>
        <dbReference type="EMBL" id="THU89012.1"/>
    </source>
</evidence>
<dbReference type="OrthoDB" id="3264182at2759"/>
<dbReference type="EMBL" id="ML179385">
    <property type="protein sequence ID" value="THU89012.1"/>
    <property type="molecule type" value="Genomic_DNA"/>
</dbReference>
<name>A0A4S8LIQ0_DENBC</name>
<protein>
    <recommendedName>
        <fullName evidence="3">Homeodomain-like protein</fullName>
    </recommendedName>
</protein>
<evidence type="ECO:0000313" key="2">
    <source>
        <dbReference type="Proteomes" id="UP000297245"/>
    </source>
</evidence>
<sequence>MTGNYRYISSTQKENIFLLSRDLKPVHIARHLRVSVRTVYRVLGYVSEHGDVPRPLRTGRPSLLDALDSLFLESLVERTPNITLFELQEELELKRGIWVGEDTISRTLKKRGWTRKKLSEMTNNVLLGT</sequence>
<gene>
    <name evidence="1" type="ORF">K435DRAFT_803063</name>
</gene>
<organism evidence="1 2">
    <name type="scientific">Dendrothele bispora (strain CBS 962.96)</name>
    <dbReference type="NCBI Taxonomy" id="1314807"/>
    <lineage>
        <taxon>Eukaryota</taxon>
        <taxon>Fungi</taxon>
        <taxon>Dikarya</taxon>
        <taxon>Basidiomycota</taxon>
        <taxon>Agaricomycotina</taxon>
        <taxon>Agaricomycetes</taxon>
        <taxon>Agaricomycetidae</taxon>
        <taxon>Agaricales</taxon>
        <taxon>Agaricales incertae sedis</taxon>
        <taxon>Dendrothele</taxon>
    </lineage>
</organism>
<accession>A0A4S8LIQ0</accession>
<proteinExistence type="predicted"/>